<evidence type="ECO:0000313" key="1">
    <source>
        <dbReference type="EMBL" id="MCQ4045269.1"/>
    </source>
</evidence>
<dbReference type="SUPFAM" id="SSF56059">
    <property type="entry name" value="Glutathione synthetase ATP-binding domain-like"/>
    <property type="match status" value="1"/>
</dbReference>
<name>A0ABT1PIU2_9ACTN</name>
<dbReference type="EMBL" id="JANFNH010000039">
    <property type="protein sequence ID" value="MCQ4045269.1"/>
    <property type="molecule type" value="Genomic_DNA"/>
</dbReference>
<evidence type="ECO:0008006" key="3">
    <source>
        <dbReference type="Google" id="ProtNLM"/>
    </source>
</evidence>
<dbReference type="RefSeq" id="WP_255931400.1">
    <property type="nucleotide sequence ID" value="NZ_JANFNH010000039.1"/>
</dbReference>
<proteinExistence type="predicted"/>
<reference evidence="1 2" key="1">
    <citation type="submission" date="2022-06" db="EMBL/GenBank/DDBJ databases">
        <title>Draft genome sequence of type strain Streptomyces rubrisoli DSM 42083.</title>
        <authorList>
            <person name="Duangmal K."/>
            <person name="Klaysubun C."/>
        </authorList>
    </citation>
    <scope>NUCLEOTIDE SEQUENCE [LARGE SCALE GENOMIC DNA]</scope>
    <source>
        <strain evidence="1 2">DSM 42083</strain>
    </source>
</reference>
<keyword evidence="2" id="KW-1185">Reference proteome</keyword>
<comment type="caution">
    <text evidence="1">The sequence shown here is derived from an EMBL/GenBank/DDBJ whole genome shotgun (WGS) entry which is preliminary data.</text>
</comment>
<evidence type="ECO:0000313" key="2">
    <source>
        <dbReference type="Proteomes" id="UP001206206"/>
    </source>
</evidence>
<gene>
    <name evidence="1" type="ORF">NON19_25360</name>
</gene>
<accession>A0ABT1PIU2</accession>
<sequence length="474" mass="51304">MPDQPDGFSQPRLIDWGTALETAARLAAAGPRLPRAIERAQAAAPVFRNRDYPLSPLPLFLRESAVTLVGRQLEAYVRLLEKVAALYLAEAEVRAWYGLPPTATELIEAEAAGRGRDRATRIGVCRLDGYLERDGERLRVLENNADAPAGTLFTPRVHTVVRYVLDAAAVPVPPHAAGTVPYEAALLDAVGPGLAEARRQHRDLSLVVLQPRGAGNRESLEMAAAFRALGVDAFVADPREITVRAGRARVGGRAIDACWNKVNTVAWQRLAHSDPTLTGRWREVLRDSDLFHLNSFLVRCVAESKLTLAMVQEPRFASLFTAQERALVAGLLPWSRRVESGGGLPERLLEHQHDYVLKQPYDIRGDGVTIGGAVSRSQWAEAVGRAVKEAGVVQRYVAPAAYPVLSADVPGGEPIKVVAMPVSLDTYVLRGQVAFLGSKASLQPRVNIFQGGQKLSVHVVAKRPGGPDSTGGPR</sequence>
<organism evidence="1 2">
    <name type="scientific">Streptantibioticus rubrisoli</name>
    <dbReference type="NCBI Taxonomy" id="1387313"/>
    <lineage>
        <taxon>Bacteria</taxon>
        <taxon>Bacillati</taxon>
        <taxon>Actinomycetota</taxon>
        <taxon>Actinomycetes</taxon>
        <taxon>Kitasatosporales</taxon>
        <taxon>Streptomycetaceae</taxon>
        <taxon>Streptantibioticus</taxon>
    </lineage>
</organism>
<dbReference type="Proteomes" id="UP001206206">
    <property type="component" value="Unassembled WGS sequence"/>
</dbReference>
<protein>
    <recommendedName>
        <fullName evidence="3">Circularly permuted type 2 ATP-grasp protein</fullName>
    </recommendedName>
</protein>